<name>A0AAJ5CZX5_PANPU</name>
<feature type="region of interest" description="Disordered" evidence="1">
    <location>
        <begin position="17"/>
        <end position="36"/>
    </location>
</feature>
<proteinExistence type="predicted"/>
<feature type="region of interest" description="Disordered" evidence="1">
    <location>
        <begin position="157"/>
        <end position="240"/>
    </location>
</feature>
<evidence type="ECO:0000256" key="1">
    <source>
        <dbReference type="SAM" id="MobiDB-lite"/>
    </source>
</evidence>
<dbReference type="RefSeq" id="WP_147284552.1">
    <property type="nucleotide sequence ID" value="NZ_CP010310.2"/>
</dbReference>
<reference evidence="2 3" key="1">
    <citation type="submission" date="2018-06" db="EMBL/GenBank/DDBJ databases">
        <authorList>
            <consortium name="Pathogen Informatics"/>
            <person name="Doyle S."/>
        </authorList>
    </citation>
    <scope>NUCLEOTIDE SEQUENCE [LARGE SCALE GENOMIC DNA]</scope>
    <source>
        <strain evidence="2 3">NCTC13159</strain>
    </source>
</reference>
<accession>A0AAJ5CZX5</accession>
<comment type="caution">
    <text evidence="2">The sequence shown here is derived from an EMBL/GenBank/DDBJ whole genome shotgun (WGS) entry which is preliminary data.</text>
</comment>
<evidence type="ECO:0000313" key="3">
    <source>
        <dbReference type="Proteomes" id="UP000254589"/>
    </source>
</evidence>
<feature type="region of interest" description="Disordered" evidence="1">
    <location>
        <begin position="273"/>
        <end position="294"/>
    </location>
</feature>
<feature type="compositionally biased region" description="Polar residues" evidence="1">
    <location>
        <begin position="168"/>
        <end position="187"/>
    </location>
</feature>
<feature type="compositionally biased region" description="Basic and acidic residues" evidence="1">
    <location>
        <begin position="75"/>
        <end position="85"/>
    </location>
</feature>
<dbReference type="EMBL" id="UGSJ01000001">
    <property type="protein sequence ID" value="SUA90068.1"/>
    <property type="molecule type" value="Genomic_DNA"/>
</dbReference>
<evidence type="ECO:0000313" key="2">
    <source>
        <dbReference type="EMBL" id="SUA90068.1"/>
    </source>
</evidence>
<feature type="compositionally biased region" description="Basic and acidic residues" evidence="1">
    <location>
        <begin position="157"/>
        <end position="167"/>
    </location>
</feature>
<feature type="compositionally biased region" description="Polar residues" evidence="1">
    <location>
        <begin position="54"/>
        <end position="63"/>
    </location>
</feature>
<organism evidence="2 3">
    <name type="scientific">Pandoraea pulmonicola</name>
    <dbReference type="NCBI Taxonomy" id="93221"/>
    <lineage>
        <taxon>Bacteria</taxon>
        <taxon>Pseudomonadati</taxon>
        <taxon>Pseudomonadota</taxon>
        <taxon>Betaproteobacteria</taxon>
        <taxon>Burkholderiales</taxon>
        <taxon>Burkholderiaceae</taxon>
        <taxon>Pandoraea</taxon>
    </lineage>
</organism>
<sequence>MGTVTHRCAPNYAINIDLQPSSKAPPQSGSPMGNAITVVRSAARKELQYTVTIEKNIPQNQAQEPLVGGAGRTSQSDRDEPTGSRDAIKVVTHSLSEHIVPQLERTKNSVKELMGRFAKSGEVRGDLSAYVASPLKTALTSVEIALASVKGLKDQLERWSDGPRDGDSTSSPRPTSTQGFASHTGASHASVPCPPTPEPRGDNIRSTRRPNAQLGSSVVRHSDKAGHQTSPHSPPKKGDVGAIATEAATFKEIPSISKQIPAPAVWGTRTATSHEIAPLSRPKEGPSEPSDDDRSAQMLAYADLNSIFEAFLASEGKKIIPNPGEGNNCAIYALLQPLYPDLEIDELDKEVALLRAEYDELYPSDSTKRLHLDGSSGSSIDALIDIVNKRYDKNIRVQVVSAGFSPEYPCTEYGIFPKDEKILRPGRPSHDLIIYDQQGHYVAVVDRELVAHHDEPG</sequence>
<dbReference type="AlphaFoldDB" id="A0AAJ5CZX5"/>
<feature type="compositionally biased region" description="Polar residues" evidence="1">
    <location>
        <begin position="18"/>
        <end position="31"/>
    </location>
</feature>
<protein>
    <submittedName>
        <fullName evidence="2">Uncharacterized protein</fullName>
    </submittedName>
</protein>
<gene>
    <name evidence="2" type="ORF">NCTC13159_01547</name>
</gene>
<feature type="region of interest" description="Disordered" evidence="1">
    <location>
        <begin position="54"/>
        <end position="85"/>
    </location>
</feature>
<dbReference type="Proteomes" id="UP000254589">
    <property type="component" value="Unassembled WGS sequence"/>
</dbReference>